<evidence type="ECO:0000256" key="5">
    <source>
        <dbReference type="RuleBase" id="RU000383"/>
    </source>
</evidence>
<gene>
    <name evidence="8" type="ORF">ZIOFF_028064</name>
</gene>
<dbReference type="EMBL" id="JACMSC010000008">
    <property type="protein sequence ID" value="KAG6510056.1"/>
    <property type="molecule type" value="Genomic_DNA"/>
</dbReference>
<dbReference type="SUPFAM" id="SSF47954">
    <property type="entry name" value="Cyclin-like"/>
    <property type="match status" value="2"/>
</dbReference>
<keyword evidence="3 5" id="KW-0195">Cyclin</keyword>
<evidence type="ECO:0000259" key="6">
    <source>
        <dbReference type="SMART" id="SM00385"/>
    </source>
</evidence>
<feature type="domain" description="Cyclin C-terminal" evidence="7">
    <location>
        <begin position="175"/>
        <end position="293"/>
    </location>
</feature>
<keyword evidence="2" id="KW-0132">Cell division</keyword>
<evidence type="ECO:0000256" key="2">
    <source>
        <dbReference type="ARBA" id="ARBA00022618"/>
    </source>
</evidence>
<dbReference type="InterPro" id="IPR004367">
    <property type="entry name" value="Cyclin_C-dom"/>
</dbReference>
<reference evidence="8 9" key="1">
    <citation type="submission" date="2020-08" db="EMBL/GenBank/DDBJ databases">
        <title>Plant Genome Project.</title>
        <authorList>
            <person name="Zhang R.-G."/>
        </authorList>
    </citation>
    <scope>NUCLEOTIDE SEQUENCE [LARGE SCALE GENOMIC DNA]</scope>
    <source>
        <tissue evidence="8">Rhizome</tissue>
    </source>
</reference>
<comment type="caution">
    <text evidence="8">The sequence shown here is derived from an EMBL/GenBank/DDBJ whole genome shotgun (WGS) entry which is preliminary data.</text>
</comment>
<dbReference type="GO" id="GO:0051301">
    <property type="term" value="P:cell division"/>
    <property type="evidence" value="ECO:0007669"/>
    <property type="project" value="UniProtKB-KW"/>
</dbReference>
<comment type="similarity">
    <text evidence="1">Belongs to the cyclin family. Cyclin AB subfamily.</text>
</comment>
<dbReference type="AlphaFoldDB" id="A0A8J5L9L6"/>
<protein>
    <recommendedName>
        <fullName evidence="10">Cyclin N-terminal domain-containing protein</fullName>
    </recommendedName>
</protein>
<dbReference type="InterPro" id="IPR006671">
    <property type="entry name" value="Cyclin_N"/>
</dbReference>
<evidence type="ECO:0000259" key="7">
    <source>
        <dbReference type="SMART" id="SM01332"/>
    </source>
</evidence>
<keyword evidence="4" id="KW-0131">Cell cycle</keyword>
<feature type="domain" description="Cyclin-like" evidence="6">
    <location>
        <begin position="74"/>
        <end position="166"/>
    </location>
</feature>
<accession>A0A8J5L9L6</accession>
<dbReference type="InterPro" id="IPR046965">
    <property type="entry name" value="Cyclin_A/B-like"/>
</dbReference>
<dbReference type="PIRSF" id="PIRSF001771">
    <property type="entry name" value="Cyclin_A_B_D_E"/>
    <property type="match status" value="1"/>
</dbReference>
<proteinExistence type="inferred from homology"/>
<dbReference type="SMART" id="SM00385">
    <property type="entry name" value="CYCLIN"/>
    <property type="match status" value="2"/>
</dbReference>
<evidence type="ECO:0008006" key="10">
    <source>
        <dbReference type="Google" id="ProtNLM"/>
    </source>
</evidence>
<evidence type="ECO:0000313" key="8">
    <source>
        <dbReference type="EMBL" id="KAG6510056.1"/>
    </source>
</evidence>
<dbReference type="InterPro" id="IPR013763">
    <property type="entry name" value="Cyclin-like_dom"/>
</dbReference>
<dbReference type="PANTHER" id="PTHR10177">
    <property type="entry name" value="CYCLINS"/>
    <property type="match status" value="1"/>
</dbReference>
<dbReference type="GO" id="GO:0044772">
    <property type="term" value="P:mitotic cell cycle phase transition"/>
    <property type="evidence" value="ECO:0007669"/>
    <property type="project" value="InterPro"/>
</dbReference>
<evidence type="ECO:0000313" key="9">
    <source>
        <dbReference type="Proteomes" id="UP000734854"/>
    </source>
</evidence>
<dbReference type="GO" id="GO:0016538">
    <property type="term" value="F:cyclin-dependent protein serine/threonine kinase regulator activity"/>
    <property type="evidence" value="ECO:0007669"/>
    <property type="project" value="InterPro"/>
</dbReference>
<dbReference type="SMART" id="SM01332">
    <property type="entry name" value="Cyclin_C"/>
    <property type="match status" value="1"/>
</dbReference>
<dbReference type="InterPro" id="IPR039361">
    <property type="entry name" value="Cyclin"/>
</dbReference>
<evidence type="ECO:0000256" key="4">
    <source>
        <dbReference type="ARBA" id="ARBA00023306"/>
    </source>
</evidence>
<evidence type="ECO:0000256" key="3">
    <source>
        <dbReference type="ARBA" id="ARBA00023127"/>
    </source>
</evidence>
<feature type="domain" description="Cyclin-like" evidence="6">
    <location>
        <begin position="179"/>
        <end position="263"/>
    </location>
</feature>
<sequence>MKKKQPPDIGTGRSQHERDGVDIDMIACINGELAEELDHIALTDVPTDVTTDGEISDNDSCDADDQLPVLEYAEELFEFYLKIEVHYSYEDLGDETLYLAVNILDRFLEKRAIRRDRFQLLGIAALLVAWKYEEDIVGPDVNDLLDLSGQAYTRDDIFKMEKLVLETLEYELTVPTPCVYVKRFLEAAESDKMPRMEALSYFILELSLLEYEMLKFKPSMLAAAAIYTAQCALRGIKYWTKSCEMHTKYSEYQLLECSRLMAKSHQKAITAKKAIIYYKYCAEHDWISVSHPACCLLADTCET</sequence>
<dbReference type="Proteomes" id="UP000734854">
    <property type="component" value="Unassembled WGS sequence"/>
</dbReference>
<dbReference type="Pfam" id="PF00134">
    <property type="entry name" value="Cyclin_N"/>
    <property type="match status" value="1"/>
</dbReference>
<name>A0A8J5L9L6_ZINOF</name>
<dbReference type="FunFam" id="1.10.472.10:FF:000001">
    <property type="entry name" value="G2/mitotic-specific cyclin"/>
    <property type="match status" value="1"/>
</dbReference>
<keyword evidence="9" id="KW-1185">Reference proteome</keyword>
<evidence type="ECO:0000256" key="1">
    <source>
        <dbReference type="ARBA" id="ARBA00006955"/>
    </source>
</evidence>
<dbReference type="InterPro" id="IPR036915">
    <property type="entry name" value="Cyclin-like_sf"/>
</dbReference>
<dbReference type="Gene3D" id="1.10.472.10">
    <property type="entry name" value="Cyclin-like"/>
    <property type="match status" value="2"/>
</dbReference>
<dbReference type="Pfam" id="PF02984">
    <property type="entry name" value="Cyclin_C"/>
    <property type="match status" value="1"/>
</dbReference>
<organism evidence="8 9">
    <name type="scientific">Zingiber officinale</name>
    <name type="common">Ginger</name>
    <name type="synonym">Amomum zingiber</name>
    <dbReference type="NCBI Taxonomy" id="94328"/>
    <lineage>
        <taxon>Eukaryota</taxon>
        <taxon>Viridiplantae</taxon>
        <taxon>Streptophyta</taxon>
        <taxon>Embryophyta</taxon>
        <taxon>Tracheophyta</taxon>
        <taxon>Spermatophyta</taxon>
        <taxon>Magnoliopsida</taxon>
        <taxon>Liliopsida</taxon>
        <taxon>Zingiberales</taxon>
        <taxon>Zingiberaceae</taxon>
        <taxon>Zingiber</taxon>
    </lineage>
</organism>